<keyword evidence="1" id="KW-1133">Transmembrane helix</keyword>
<dbReference type="RefSeq" id="WP_042544025.1">
    <property type="nucleotide sequence ID" value="NZ_JXSQ01000009.1"/>
</dbReference>
<dbReference type="EMBL" id="JXSQ01000009">
    <property type="protein sequence ID" value="KIP52593.1"/>
    <property type="molecule type" value="Genomic_DNA"/>
</dbReference>
<feature type="transmembrane region" description="Helical" evidence="1">
    <location>
        <begin position="91"/>
        <end position="109"/>
    </location>
</feature>
<organism evidence="2 3">
    <name type="scientific">Leucobacter komagatae</name>
    <dbReference type="NCBI Taxonomy" id="55969"/>
    <lineage>
        <taxon>Bacteria</taxon>
        <taxon>Bacillati</taxon>
        <taxon>Actinomycetota</taxon>
        <taxon>Actinomycetes</taxon>
        <taxon>Micrococcales</taxon>
        <taxon>Microbacteriaceae</taxon>
        <taxon>Leucobacter</taxon>
    </lineage>
</organism>
<keyword evidence="1" id="KW-0472">Membrane</keyword>
<feature type="transmembrane region" description="Helical" evidence="1">
    <location>
        <begin position="34"/>
        <end position="53"/>
    </location>
</feature>
<sequence length="128" mass="13351">MGYSRVIWGMTAALWLVIAVLWCVWFGWGAAAVAIVFAILPDVALIGAFAAPGKLRPERVSFYNTMHSVPIAVGVLAIGVAVFLLTGGINGGIWAVGLAGLAWFVHIAADRAFGFGLRAADGSIIPVV</sequence>
<keyword evidence="3" id="KW-1185">Reference proteome</keyword>
<dbReference type="Pfam" id="PF14079">
    <property type="entry name" value="DUF4260"/>
    <property type="match status" value="1"/>
</dbReference>
<dbReference type="OrthoDB" id="9813911at2"/>
<name>A0A0D0IT05_9MICO</name>
<dbReference type="Proteomes" id="UP000032120">
    <property type="component" value="Unassembled WGS sequence"/>
</dbReference>
<keyword evidence="1" id="KW-0812">Transmembrane</keyword>
<proteinExistence type="predicted"/>
<protein>
    <recommendedName>
        <fullName evidence="4">DUF4260 family protein</fullName>
    </recommendedName>
</protein>
<accession>A0A0D0IT05</accession>
<gene>
    <name evidence="2" type="ORF">SD72_08590</name>
</gene>
<evidence type="ECO:0000313" key="2">
    <source>
        <dbReference type="EMBL" id="KIP52593.1"/>
    </source>
</evidence>
<comment type="caution">
    <text evidence="2">The sequence shown here is derived from an EMBL/GenBank/DDBJ whole genome shotgun (WGS) entry which is preliminary data.</text>
</comment>
<feature type="transmembrane region" description="Helical" evidence="1">
    <location>
        <begin position="65"/>
        <end position="85"/>
    </location>
</feature>
<evidence type="ECO:0000313" key="3">
    <source>
        <dbReference type="Proteomes" id="UP000032120"/>
    </source>
</evidence>
<dbReference type="AlphaFoldDB" id="A0A0D0IT05"/>
<reference evidence="2 3" key="1">
    <citation type="submission" date="2015-01" db="EMBL/GenBank/DDBJ databases">
        <title>Draft genome sequence of Leucobacter komagatae strain VKM ST2845.</title>
        <authorList>
            <person name="Karlyshev A.V."/>
            <person name="Kudryashova E.B."/>
        </authorList>
    </citation>
    <scope>NUCLEOTIDE SEQUENCE [LARGE SCALE GENOMIC DNA]</scope>
    <source>
        <strain evidence="2 3">VKM ST2845</strain>
    </source>
</reference>
<dbReference type="InterPro" id="IPR025356">
    <property type="entry name" value="DUF4260"/>
</dbReference>
<evidence type="ECO:0008006" key="4">
    <source>
        <dbReference type="Google" id="ProtNLM"/>
    </source>
</evidence>
<feature type="transmembrane region" description="Helical" evidence="1">
    <location>
        <begin position="7"/>
        <end position="28"/>
    </location>
</feature>
<evidence type="ECO:0000256" key="1">
    <source>
        <dbReference type="SAM" id="Phobius"/>
    </source>
</evidence>